<dbReference type="PROSITE" id="PS51722">
    <property type="entry name" value="G_TR_2"/>
    <property type="match status" value="1"/>
</dbReference>
<dbReference type="CDD" id="cd15490">
    <property type="entry name" value="eIF2_gamma_III"/>
    <property type="match status" value="1"/>
</dbReference>
<dbReference type="InterPro" id="IPR044128">
    <property type="entry name" value="eIF2g_GTP-bd"/>
</dbReference>
<dbReference type="GO" id="GO:1990856">
    <property type="term" value="F:methionyl-initiator methionine tRNA binding"/>
    <property type="evidence" value="ECO:0007669"/>
    <property type="project" value="EnsemblFungi"/>
</dbReference>
<dbReference type="GO" id="GO:0005829">
    <property type="term" value="C:cytosol"/>
    <property type="evidence" value="ECO:0007669"/>
    <property type="project" value="TreeGrafter"/>
</dbReference>
<evidence type="ECO:0000256" key="4">
    <source>
        <dbReference type="ARBA" id="ARBA00022741"/>
    </source>
</evidence>
<dbReference type="GO" id="GO:0005840">
    <property type="term" value="C:ribosome"/>
    <property type="evidence" value="ECO:0007669"/>
    <property type="project" value="EnsemblFungi"/>
</dbReference>
<keyword evidence="6" id="KW-0648">Protein biosynthesis</keyword>
<dbReference type="GO" id="GO:0045903">
    <property type="term" value="P:positive regulation of translational fidelity"/>
    <property type="evidence" value="ECO:0007669"/>
    <property type="project" value="EnsemblFungi"/>
</dbReference>
<dbReference type="VEuPathDB" id="MicrosporidiaDB:EHP00_1726"/>
<dbReference type="GO" id="GO:0031369">
    <property type="term" value="F:translation initiation factor binding"/>
    <property type="evidence" value="ECO:0007669"/>
    <property type="project" value="EnsemblFungi"/>
</dbReference>
<evidence type="ECO:0000259" key="10">
    <source>
        <dbReference type="PROSITE" id="PS51722"/>
    </source>
</evidence>
<comment type="caution">
    <text evidence="11">The sequence shown here is derived from an EMBL/GenBank/DDBJ whole genome shotgun (WGS) entry which is preliminary data.</text>
</comment>
<dbReference type="InterPro" id="IPR050543">
    <property type="entry name" value="eIF2G"/>
</dbReference>
<evidence type="ECO:0000313" key="11">
    <source>
        <dbReference type="EMBL" id="OQS54739.1"/>
    </source>
</evidence>
<dbReference type="NCBIfam" id="NF003077">
    <property type="entry name" value="PRK04000.1"/>
    <property type="match status" value="1"/>
</dbReference>
<dbReference type="SUPFAM" id="SSF50447">
    <property type="entry name" value="Translation proteins"/>
    <property type="match status" value="1"/>
</dbReference>
<dbReference type="SUPFAM" id="SSF50465">
    <property type="entry name" value="EF-Tu/eEF-1alpha/eIF2-gamma C-terminal domain"/>
    <property type="match status" value="1"/>
</dbReference>
<dbReference type="GO" id="GO:0016282">
    <property type="term" value="C:eukaryotic 43S preinitiation complex"/>
    <property type="evidence" value="ECO:0007669"/>
    <property type="project" value="EnsemblFungi"/>
</dbReference>
<dbReference type="AlphaFoldDB" id="A0A1W0E6D1"/>
<dbReference type="CDD" id="cd03688">
    <property type="entry name" value="eIF2_gamma_II"/>
    <property type="match status" value="1"/>
</dbReference>
<dbReference type="InterPro" id="IPR009000">
    <property type="entry name" value="Transl_B-barrel_sf"/>
</dbReference>
<gene>
    <name evidence="11" type="primary">Eukaryotic</name>
    <name evidence="11" type="ORF">EHP00_1726</name>
</gene>
<dbReference type="FunFam" id="2.40.30.10:FF:000009">
    <property type="entry name" value="Eukaryotic translation initiation factor 2 subunit gamma"/>
    <property type="match status" value="1"/>
</dbReference>
<keyword evidence="3" id="KW-0396">Initiation factor</keyword>
<evidence type="ECO:0000256" key="6">
    <source>
        <dbReference type="ARBA" id="ARBA00022917"/>
    </source>
</evidence>
<dbReference type="GO" id="GO:0043614">
    <property type="term" value="C:multi-eIF complex"/>
    <property type="evidence" value="ECO:0007669"/>
    <property type="project" value="EnsemblFungi"/>
</dbReference>
<accession>A0A1W0E6D1</accession>
<keyword evidence="12" id="KW-1185">Reference proteome</keyword>
<dbReference type="PANTHER" id="PTHR42854">
    <property type="entry name" value="EUKARYOTIC TRANSLATION INITIATION FACTOR 2 SUBUNIT 3 FAMILY MEMBER"/>
    <property type="match status" value="1"/>
</dbReference>
<sequence length="427" mass="47332">MADDKYKSMIEEQMQKQPTINIGTVGHVAHGKTTIVKCVSGINTIKHKSELERNITIKLGYANAKIFECGCERPQRYSTKSGKCDKCDTTKKLVRHISFVDCPGHDVLMATMLNGTAIMDSAVLLIAANESCPQPQTIEHLIALEIMDLKDIIVLQNKIDLTTKEESYEQHKQIKEFLNTANIKAPIIPVSGQLNVNIDAVLDFLVNFFEQPERKLEENPKMVVIRSFDINKPGSDFRKLSGAIIGGSIVTGVIHVGDEIEIRPGIIRPTKDGFECTPYLTKVVSLHSEKTKLEKAIPGGLIGLGTNLDPFCSKSDKLVGMVMGLKGKMPPVYHEIKVKYSLFEKTATVKKKEIEIEDQLLLNVSSTSTGCKILKISKEEGTFKLFTPVCVGIGERVAISRKVRGNWRLVGYGEIVEGVKSDIKYDN</sequence>
<keyword evidence="7" id="KW-0342">GTP-binding</keyword>
<organism evidence="11 12">
    <name type="scientific">Ecytonucleospora hepatopenaei</name>
    <dbReference type="NCBI Taxonomy" id="646526"/>
    <lineage>
        <taxon>Eukaryota</taxon>
        <taxon>Fungi</taxon>
        <taxon>Fungi incertae sedis</taxon>
        <taxon>Microsporidia</taxon>
        <taxon>Enterocytozoonidae</taxon>
        <taxon>Ecytonucleospora</taxon>
    </lineage>
</organism>
<dbReference type="Pfam" id="PF00009">
    <property type="entry name" value="GTP_EFTU"/>
    <property type="match status" value="1"/>
</dbReference>
<dbReference type="CDD" id="cd01888">
    <property type="entry name" value="eIF2_gamma"/>
    <property type="match status" value="1"/>
</dbReference>
<dbReference type="InterPro" id="IPR000795">
    <property type="entry name" value="T_Tr_GTP-bd_dom"/>
</dbReference>
<dbReference type="FunFam" id="3.40.50.300:FF:000065">
    <property type="entry name" value="Eukaryotic translation initiation factor 2 subunit gamma"/>
    <property type="match status" value="1"/>
</dbReference>
<dbReference type="InterPro" id="IPR027417">
    <property type="entry name" value="P-loop_NTPase"/>
</dbReference>
<dbReference type="Pfam" id="PF09173">
    <property type="entry name" value="eIF2_C"/>
    <property type="match status" value="1"/>
</dbReference>
<proteinExistence type="inferred from homology"/>
<dbReference type="OrthoDB" id="1045173at2759"/>
<dbReference type="Pfam" id="PF03144">
    <property type="entry name" value="GTP_EFTU_D2"/>
    <property type="match status" value="1"/>
</dbReference>
<dbReference type="EMBL" id="MNPJ01000017">
    <property type="protein sequence ID" value="OQS54739.1"/>
    <property type="molecule type" value="Genomic_DNA"/>
</dbReference>
<dbReference type="EC" id="3.6.5.3" evidence="2"/>
<evidence type="ECO:0000256" key="7">
    <source>
        <dbReference type="ARBA" id="ARBA00023134"/>
    </source>
</evidence>
<comment type="similarity">
    <text evidence="1">Belongs to the TRAFAC class translation factor GTPase superfamily. Classic translation factor GTPase family. EF-Tu/EF-1A subfamily.</text>
</comment>
<dbReference type="PANTHER" id="PTHR42854:SF3">
    <property type="entry name" value="EUKARYOTIC TRANSLATION INITIATION FACTOR 2 SUBUNIT 3-RELATED"/>
    <property type="match status" value="1"/>
</dbReference>
<dbReference type="GO" id="GO:0001731">
    <property type="term" value="P:formation of translation preinitiation complex"/>
    <property type="evidence" value="ECO:0007669"/>
    <property type="project" value="EnsemblFungi"/>
</dbReference>
<dbReference type="STRING" id="646526.A0A1W0E6D1"/>
<dbReference type="PRINTS" id="PR00315">
    <property type="entry name" value="ELONGATNFCT"/>
</dbReference>
<feature type="domain" description="Tr-type G" evidence="10">
    <location>
        <begin position="17"/>
        <end position="213"/>
    </location>
</feature>
<keyword evidence="4" id="KW-0547">Nucleotide-binding</keyword>
<protein>
    <recommendedName>
        <fullName evidence="9">Eukaryotic translation initiation factor 2 subunit gamma</fullName>
        <ecNumber evidence="2">3.6.5.3</ecNumber>
    </recommendedName>
</protein>
<dbReference type="Gene3D" id="3.40.50.300">
    <property type="entry name" value="P-loop containing nucleotide triphosphate hydrolases"/>
    <property type="match status" value="1"/>
</dbReference>
<evidence type="ECO:0000256" key="1">
    <source>
        <dbReference type="ARBA" id="ARBA00007249"/>
    </source>
</evidence>
<evidence type="ECO:0000256" key="8">
    <source>
        <dbReference type="ARBA" id="ARBA00048107"/>
    </source>
</evidence>
<name>A0A1W0E6D1_9MICR</name>
<dbReference type="Gene3D" id="2.40.30.10">
    <property type="entry name" value="Translation factors"/>
    <property type="match status" value="2"/>
</dbReference>
<dbReference type="InterPro" id="IPR004161">
    <property type="entry name" value="EFTu-like_2"/>
</dbReference>
<evidence type="ECO:0000256" key="2">
    <source>
        <dbReference type="ARBA" id="ARBA00011986"/>
    </source>
</evidence>
<dbReference type="GO" id="GO:0003924">
    <property type="term" value="F:GTPase activity"/>
    <property type="evidence" value="ECO:0007669"/>
    <property type="project" value="InterPro"/>
</dbReference>
<keyword evidence="5" id="KW-0378">Hydrolase</keyword>
<dbReference type="InterPro" id="IPR015256">
    <property type="entry name" value="eIF2g_C"/>
</dbReference>
<dbReference type="GO" id="GO:0005850">
    <property type="term" value="C:eukaryotic translation initiation factor 2 complex"/>
    <property type="evidence" value="ECO:0007669"/>
    <property type="project" value="EnsemblFungi"/>
</dbReference>
<dbReference type="GO" id="GO:0005525">
    <property type="term" value="F:GTP binding"/>
    <property type="evidence" value="ECO:0007669"/>
    <property type="project" value="UniProtKB-KW"/>
</dbReference>
<dbReference type="InterPro" id="IPR009001">
    <property type="entry name" value="Transl_elong_EF1A/Init_IF2_C"/>
</dbReference>
<evidence type="ECO:0000256" key="5">
    <source>
        <dbReference type="ARBA" id="ARBA00022801"/>
    </source>
</evidence>
<evidence type="ECO:0000313" key="12">
    <source>
        <dbReference type="Proteomes" id="UP000192758"/>
    </source>
</evidence>
<dbReference type="InterPro" id="IPR044127">
    <property type="entry name" value="eIF2g_dom_2"/>
</dbReference>
<evidence type="ECO:0000256" key="9">
    <source>
        <dbReference type="ARBA" id="ARBA00074422"/>
    </source>
</evidence>
<dbReference type="GO" id="GO:0003743">
    <property type="term" value="F:translation initiation factor activity"/>
    <property type="evidence" value="ECO:0007669"/>
    <property type="project" value="UniProtKB-KW"/>
</dbReference>
<dbReference type="SUPFAM" id="SSF52540">
    <property type="entry name" value="P-loop containing nucleoside triphosphate hydrolases"/>
    <property type="match status" value="1"/>
</dbReference>
<reference evidence="11 12" key="1">
    <citation type="journal article" date="2017" name="Environ. Microbiol.">
        <title>Decay of the glycolytic pathway and adaptation to intranuclear parasitism within Enterocytozoonidae microsporidia.</title>
        <authorList>
            <person name="Wiredu Boakye D."/>
            <person name="Jaroenlak P."/>
            <person name="Prachumwat A."/>
            <person name="Williams T.A."/>
            <person name="Bateman K.S."/>
            <person name="Itsathitphaisarn O."/>
            <person name="Sritunyalucksana K."/>
            <person name="Paszkiewicz K.H."/>
            <person name="Moore K.A."/>
            <person name="Stentiford G.D."/>
            <person name="Williams B.A."/>
        </authorList>
    </citation>
    <scope>NUCLEOTIDE SEQUENCE [LARGE SCALE GENOMIC DNA]</scope>
    <source>
        <strain evidence="11 12">TH1</strain>
    </source>
</reference>
<dbReference type="Proteomes" id="UP000192758">
    <property type="component" value="Unassembled WGS sequence"/>
</dbReference>
<evidence type="ECO:0000256" key="3">
    <source>
        <dbReference type="ARBA" id="ARBA00022540"/>
    </source>
</evidence>
<comment type="catalytic activity">
    <reaction evidence="8">
        <text>GTP + H2O = GDP + phosphate + H(+)</text>
        <dbReference type="Rhea" id="RHEA:19669"/>
        <dbReference type="ChEBI" id="CHEBI:15377"/>
        <dbReference type="ChEBI" id="CHEBI:15378"/>
        <dbReference type="ChEBI" id="CHEBI:37565"/>
        <dbReference type="ChEBI" id="CHEBI:43474"/>
        <dbReference type="ChEBI" id="CHEBI:58189"/>
        <dbReference type="EC" id="3.6.5.3"/>
    </reaction>
</comment>
<dbReference type="GO" id="GO:0033290">
    <property type="term" value="C:eukaryotic 48S preinitiation complex"/>
    <property type="evidence" value="ECO:0007669"/>
    <property type="project" value="EnsemblFungi"/>
</dbReference>